<keyword evidence="5" id="KW-1278">Translocase</keyword>
<dbReference type="NCBIfam" id="TIGR01494">
    <property type="entry name" value="ATPase_P-type"/>
    <property type="match status" value="2"/>
</dbReference>
<dbReference type="InterPro" id="IPR023298">
    <property type="entry name" value="ATPase_P-typ_TM_dom_sf"/>
</dbReference>
<dbReference type="OrthoDB" id="116380at2759"/>
<comment type="subcellular location">
    <subcellularLocation>
        <location evidence="1">Membrane</location>
        <topology evidence="1">Multi-pass membrane protein</topology>
    </subcellularLocation>
</comment>
<dbReference type="EC" id="7.2.2.3" evidence="10"/>
<feature type="transmembrane region" description="Helical" evidence="14">
    <location>
        <begin position="871"/>
        <end position="889"/>
    </location>
</feature>
<dbReference type="PANTHER" id="PTHR43294:SF20">
    <property type="entry name" value="P-TYPE ATPASE"/>
    <property type="match status" value="1"/>
</dbReference>
<dbReference type="InterPro" id="IPR006068">
    <property type="entry name" value="ATPase_P-typ_cation-transptr_C"/>
</dbReference>
<evidence type="ECO:0000259" key="15">
    <source>
        <dbReference type="SMART" id="SM00831"/>
    </source>
</evidence>
<dbReference type="STRING" id="37360.A0A0G4IKS9"/>
<keyword evidence="6 14" id="KW-1133">Transmembrane helix</keyword>
<feature type="transmembrane region" description="Helical" evidence="14">
    <location>
        <begin position="331"/>
        <end position="349"/>
    </location>
</feature>
<feature type="transmembrane region" description="Helical" evidence="14">
    <location>
        <begin position="840"/>
        <end position="859"/>
    </location>
</feature>
<keyword evidence="9" id="KW-0406">Ion transport</keyword>
<evidence type="ECO:0000256" key="9">
    <source>
        <dbReference type="ARBA" id="ARBA00023201"/>
    </source>
</evidence>
<sequence length="1093" mass="117619">MPEVAAGRPTGSMVAPEPPRLASQGSARDLVHQGSLKTFSLQRLGSSKKNLALNDDQRKRDESARASLIADAVKSEQEELTSTTVADLLKSFRTDAEKGLTAAEYGERLTTHGPNELDKAPPIPFWKLLLEQLSDLLVILLIVSCCVSLAFGNFVAAGAIFFIIVMNASIGVFQEAKAGKELEALEALSSDKCDVVRDGSRMNVDAKLLVPGDIVLLSTGQKVPADVRLTETHDMVCAEMALTGESDGVRKNADYVFNSHATSKSEGGKEQTLTSPNMAYMGCSILDGRGKGVVVRTGMTTRMGKIAQLLNDAEAGLSPLQEKLEKLGKTLGIMSIAVSLIVLVLGIALKRSPDPKSESPYYLQMIIVAVSLVVAAVPEGLPAAVTITLALGMRRMADKQVIIRKLHSVETLGSATVICSDKTGTLTAGVMTVRKIYFGGNSYRVTGEGYDPNGKFLMGSDDAEVVPTVDTGVGLLLLAGTLCSNATLEKNASGQWECMGNTSERAIVVAAAKGHIDGGAVHKEYVRVKENVFSSSRKVMSVVAANSSARPYRFPTLDQPASHIGIVKGAPNVVIRLCKHQIVVGASGDLTVQPLKPLDVDALLSVVDDYSSLALRVLAVAYKPFTSAPDSPSPETVECDLVFVGLFASIDPERREVIQAIADAHTASVRVCMITGDYIKTAKAIAENIGLLPKGASSNLAIDCEVIREIGTSIDKYEERLKAKDLPKDEQESLQESLTQAYARVDAITEVADVYARAKPEDKMTIVKSLQRQGHVCAMTGDGVNDAPALKQANIGIAMGIAGTDVAKAAATMVLMTDNFASIVMAIEEGRTIYANISKFVFYLLSTNISEVLLLFISMCMDMPVPLNAVQILWLNLSTDGAPAVALAIEKTDPGTMLRPPRKRSEPLIDKFMWVGIIVQTITLTSCCIIVYGMGLLWYTGDFYGRNGELPNSSDGLQMAQTMTIMFICSAELFRAYTCRSQRVSLFEMGFLSNVYMHASVIIALFATLSISLIPGLQTVFGTTFLSDYRGYVLVFTMAFVPALVDEITKMILRMIHFGEPRAQFRRSAVHDLAHSVAINVSPGSRYNLNTNM</sequence>
<dbReference type="Proteomes" id="UP000039324">
    <property type="component" value="Unassembled WGS sequence"/>
</dbReference>
<dbReference type="Gene3D" id="3.40.1110.10">
    <property type="entry name" value="Calcium-transporting ATPase, cytoplasmic domain N"/>
    <property type="match status" value="1"/>
</dbReference>
<dbReference type="SUPFAM" id="SSF81665">
    <property type="entry name" value="Calcium ATPase, transmembrane domain M"/>
    <property type="match status" value="1"/>
</dbReference>
<dbReference type="InterPro" id="IPR059000">
    <property type="entry name" value="ATPase_P-type_domA"/>
</dbReference>
<evidence type="ECO:0000256" key="14">
    <source>
        <dbReference type="SAM" id="Phobius"/>
    </source>
</evidence>
<dbReference type="GO" id="GO:1990573">
    <property type="term" value="P:potassium ion import across plasma membrane"/>
    <property type="evidence" value="ECO:0007669"/>
    <property type="project" value="TreeGrafter"/>
</dbReference>
<dbReference type="GO" id="GO:1902600">
    <property type="term" value="P:proton transmembrane transport"/>
    <property type="evidence" value="ECO:0007669"/>
    <property type="project" value="TreeGrafter"/>
</dbReference>
<dbReference type="Pfam" id="PF00690">
    <property type="entry name" value="Cation_ATPase_N"/>
    <property type="match status" value="1"/>
</dbReference>
<dbReference type="SUPFAM" id="SSF81660">
    <property type="entry name" value="Metal cation-transporting ATPase, ATP-binding domain N"/>
    <property type="match status" value="1"/>
</dbReference>
<feature type="transmembrane region" description="Helical" evidence="14">
    <location>
        <begin position="136"/>
        <end position="165"/>
    </location>
</feature>
<feature type="transmembrane region" description="Helical" evidence="14">
    <location>
        <begin position="995"/>
        <end position="1017"/>
    </location>
</feature>
<feature type="transmembrane region" description="Helical" evidence="14">
    <location>
        <begin position="912"/>
        <end position="937"/>
    </location>
</feature>
<dbReference type="InterPro" id="IPR018303">
    <property type="entry name" value="ATPase_P-typ_P_site"/>
</dbReference>
<gene>
    <name evidence="16" type="ORF">PBRA_004408</name>
</gene>
<feature type="transmembrane region" description="Helical" evidence="14">
    <location>
        <begin position="361"/>
        <end position="391"/>
    </location>
</feature>
<evidence type="ECO:0000313" key="16">
    <source>
        <dbReference type="EMBL" id="CEO95695.1"/>
    </source>
</evidence>
<dbReference type="InterPro" id="IPR044492">
    <property type="entry name" value="P_typ_ATPase_HD_dom"/>
</dbReference>
<evidence type="ECO:0000313" key="17">
    <source>
        <dbReference type="Proteomes" id="UP000039324"/>
    </source>
</evidence>
<feature type="domain" description="Cation-transporting P-type ATPase N-terminal" evidence="15">
    <location>
        <begin position="79"/>
        <end position="153"/>
    </location>
</feature>
<feature type="region of interest" description="Disordered" evidence="13">
    <location>
        <begin position="1"/>
        <end position="29"/>
    </location>
</feature>
<dbReference type="InterPro" id="IPR023214">
    <property type="entry name" value="HAD_sf"/>
</dbReference>
<dbReference type="SMART" id="SM00831">
    <property type="entry name" value="Cation_ATPase_N"/>
    <property type="match status" value="1"/>
</dbReference>
<evidence type="ECO:0000256" key="12">
    <source>
        <dbReference type="ARBA" id="ARBA00067200"/>
    </source>
</evidence>
<dbReference type="InterPro" id="IPR004014">
    <property type="entry name" value="ATPase_P-typ_cation-transptr_N"/>
</dbReference>
<evidence type="ECO:0000256" key="3">
    <source>
        <dbReference type="ARBA" id="ARBA00022741"/>
    </source>
</evidence>
<dbReference type="InterPro" id="IPR023299">
    <property type="entry name" value="ATPase_P-typ_cyto_dom_N"/>
</dbReference>
<dbReference type="PRINTS" id="PR00119">
    <property type="entry name" value="CATATPASE"/>
</dbReference>
<evidence type="ECO:0000256" key="7">
    <source>
        <dbReference type="ARBA" id="ARBA00023053"/>
    </source>
</evidence>
<keyword evidence="8 14" id="KW-0472">Membrane</keyword>
<dbReference type="InterPro" id="IPR008250">
    <property type="entry name" value="ATPase_P-typ_transduc_dom_A_sf"/>
</dbReference>
<dbReference type="Pfam" id="PF00122">
    <property type="entry name" value="E1-E2_ATPase"/>
    <property type="match status" value="1"/>
</dbReference>
<feature type="transmembrane region" description="Helical" evidence="14">
    <location>
        <begin position="957"/>
        <end position="974"/>
    </location>
</feature>
<dbReference type="SUPFAM" id="SSF56784">
    <property type="entry name" value="HAD-like"/>
    <property type="match status" value="1"/>
</dbReference>
<dbReference type="EMBL" id="CDSF01000035">
    <property type="protein sequence ID" value="CEO95695.1"/>
    <property type="molecule type" value="Genomic_DNA"/>
</dbReference>
<dbReference type="SUPFAM" id="SSF81653">
    <property type="entry name" value="Calcium ATPase, transduction domain A"/>
    <property type="match status" value="1"/>
</dbReference>
<dbReference type="PANTHER" id="PTHR43294">
    <property type="entry name" value="SODIUM/POTASSIUM-TRANSPORTING ATPASE SUBUNIT ALPHA"/>
    <property type="match status" value="1"/>
</dbReference>
<dbReference type="GO" id="GO:0030007">
    <property type="term" value="P:intracellular potassium ion homeostasis"/>
    <property type="evidence" value="ECO:0007669"/>
    <property type="project" value="TreeGrafter"/>
</dbReference>
<keyword evidence="4" id="KW-0067">ATP-binding</keyword>
<dbReference type="GO" id="GO:0036376">
    <property type="term" value="P:sodium ion export across plasma membrane"/>
    <property type="evidence" value="ECO:0007669"/>
    <property type="project" value="TreeGrafter"/>
</dbReference>
<dbReference type="GO" id="GO:0016887">
    <property type="term" value="F:ATP hydrolysis activity"/>
    <property type="evidence" value="ECO:0007669"/>
    <property type="project" value="InterPro"/>
</dbReference>
<dbReference type="OMA" id="FNRNPWM"/>
<evidence type="ECO:0000256" key="4">
    <source>
        <dbReference type="ARBA" id="ARBA00022840"/>
    </source>
</evidence>
<dbReference type="AlphaFoldDB" id="A0A0G4IKS9"/>
<dbReference type="InterPro" id="IPR050510">
    <property type="entry name" value="Cation_transp_ATPase_P-type"/>
</dbReference>
<evidence type="ECO:0000256" key="11">
    <source>
        <dbReference type="ARBA" id="ARBA00049499"/>
    </source>
</evidence>
<comment type="catalytic activity">
    <reaction evidence="11">
        <text>Na(+)(in) + ATP + H2O = Na(+)(out) + ADP + phosphate + H(+)</text>
        <dbReference type="Rhea" id="RHEA:14633"/>
        <dbReference type="ChEBI" id="CHEBI:15377"/>
        <dbReference type="ChEBI" id="CHEBI:15378"/>
        <dbReference type="ChEBI" id="CHEBI:29101"/>
        <dbReference type="ChEBI" id="CHEBI:30616"/>
        <dbReference type="ChEBI" id="CHEBI:43474"/>
        <dbReference type="ChEBI" id="CHEBI:456216"/>
        <dbReference type="EC" id="7.2.2.3"/>
    </reaction>
    <physiologicalReaction direction="left-to-right" evidence="11">
        <dbReference type="Rhea" id="RHEA:14634"/>
    </physiologicalReaction>
</comment>
<dbReference type="Pfam" id="PF13246">
    <property type="entry name" value="Cation_ATPase"/>
    <property type="match status" value="1"/>
</dbReference>
<dbReference type="SFLD" id="SFLDF00027">
    <property type="entry name" value="p-type_atpase"/>
    <property type="match status" value="1"/>
</dbReference>
<keyword evidence="17" id="KW-1185">Reference proteome</keyword>
<dbReference type="Gene3D" id="3.40.50.1000">
    <property type="entry name" value="HAD superfamily/HAD-like"/>
    <property type="match status" value="1"/>
</dbReference>
<evidence type="ECO:0000256" key="8">
    <source>
        <dbReference type="ARBA" id="ARBA00023136"/>
    </source>
</evidence>
<evidence type="ECO:0000256" key="13">
    <source>
        <dbReference type="SAM" id="MobiDB-lite"/>
    </source>
</evidence>
<dbReference type="Gene3D" id="2.70.150.10">
    <property type="entry name" value="Calcium-transporting ATPase, cytoplasmic transduction domain A"/>
    <property type="match status" value="1"/>
</dbReference>
<evidence type="ECO:0000256" key="6">
    <source>
        <dbReference type="ARBA" id="ARBA00022989"/>
    </source>
</evidence>
<organism evidence="16 17">
    <name type="scientific">Plasmodiophora brassicae</name>
    <name type="common">Clubroot disease agent</name>
    <dbReference type="NCBI Taxonomy" id="37360"/>
    <lineage>
        <taxon>Eukaryota</taxon>
        <taxon>Sar</taxon>
        <taxon>Rhizaria</taxon>
        <taxon>Endomyxa</taxon>
        <taxon>Phytomyxea</taxon>
        <taxon>Plasmodiophorida</taxon>
        <taxon>Plasmodiophoridae</taxon>
        <taxon>Plasmodiophora</taxon>
    </lineage>
</organism>
<dbReference type="GO" id="GO:0005391">
    <property type="term" value="F:P-type sodium:potassium-exchanging transporter activity"/>
    <property type="evidence" value="ECO:0007669"/>
    <property type="project" value="TreeGrafter"/>
</dbReference>
<protein>
    <recommendedName>
        <fullName evidence="12">P-type sodium-transporting ATPase4</fullName>
        <ecNumber evidence="10">7.2.2.3</ecNumber>
    </recommendedName>
</protein>
<dbReference type="SFLD" id="SFLDS00003">
    <property type="entry name" value="Haloacid_Dehalogenase"/>
    <property type="match status" value="1"/>
</dbReference>
<dbReference type="GO" id="GO:0006883">
    <property type="term" value="P:intracellular sodium ion homeostasis"/>
    <property type="evidence" value="ECO:0007669"/>
    <property type="project" value="TreeGrafter"/>
</dbReference>
<accession>A0A0G4IKS9</accession>
<dbReference type="InterPro" id="IPR001757">
    <property type="entry name" value="P_typ_ATPase"/>
</dbReference>
<evidence type="ECO:0000256" key="5">
    <source>
        <dbReference type="ARBA" id="ARBA00022967"/>
    </source>
</evidence>
<name>A0A0G4IKS9_PLABS</name>
<dbReference type="PROSITE" id="PS00154">
    <property type="entry name" value="ATPASE_E1_E2"/>
    <property type="match status" value="1"/>
</dbReference>
<dbReference type="InterPro" id="IPR036412">
    <property type="entry name" value="HAD-like_sf"/>
</dbReference>
<keyword evidence="7" id="KW-0915">Sodium</keyword>
<dbReference type="Pfam" id="PF00689">
    <property type="entry name" value="Cation_ATPase_C"/>
    <property type="match status" value="1"/>
</dbReference>
<dbReference type="SFLD" id="SFLDG00002">
    <property type="entry name" value="C1.7:_P-type_atpase_like"/>
    <property type="match status" value="1"/>
</dbReference>
<dbReference type="Gene3D" id="1.20.1110.10">
    <property type="entry name" value="Calcium-transporting ATPase, transmembrane domain"/>
    <property type="match status" value="1"/>
</dbReference>
<dbReference type="FunFam" id="3.40.50.1000:FF:000001">
    <property type="entry name" value="Phospholipid-transporting ATPase IC"/>
    <property type="match status" value="1"/>
</dbReference>
<reference evidence="16 17" key="1">
    <citation type="submission" date="2015-02" db="EMBL/GenBank/DDBJ databases">
        <authorList>
            <person name="Chooi Y.-H."/>
        </authorList>
    </citation>
    <scope>NUCLEOTIDE SEQUENCE [LARGE SCALE GENOMIC DNA]</scope>
    <source>
        <strain evidence="16">E3</strain>
    </source>
</reference>
<dbReference type="GO" id="GO:0005524">
    <property type="term" value="F:ATP binding"/>
    <property type="evidence" value="ECO:0007669"/>
    <property type="project" value="UniProtKB-KW"/>
</dbReference>
<evidence type="ECO:0000256" key="2">
    <source>
        <dbReference type="ARBA" id="ARBA00022692"/>
    </source>
</evidence>
<keyword evidence="9" id="KW-0739">Sodium transport</keyword>
<keyword evidence="3" id="KW-0547">Nucleotide-binding</keyword>
<evidence type="ECO:0000256" key="10">
    <source>
        <dbReference type="ARBA" id="ARBA00035029"/>
    </source>
</evidence>
<keyword evidence="2 14" id="KW-0812">Transmembrane</keyword>
<feature type="transmembrane region" description="Helical" evidence="14">
    <location>
        <begin position="1029"/>
        <end position="1045"/>
    </location>
</feature>
<proteinExistence type="predicted"/>
<keyword evidence="9" id="KW-0813">Transport</keyword>
<evidence type="ECO:0000256" key="1">
    <source>
        <dbReference type="ARBA" id="ARBA00004141"/>
    </source>
</evidence>
<dbReference type="GO" id="GO:0005886">
    <property type="term" value="C:plasma membrane"/>
    <property type="evidence" value="ECO:0007669"/>
    <property type="project" value="TreeGrafter"/>
</dbReference>